<organism evidence="1 2">
    <name type="scientific">Hyalomma asiaticum</name>
    <name type="common">Tick</name>
    <dbReference type="NCBI Taxonomy" id="266040"/>
    <lineage>
        <taxon>Eukaryota</taxon>
        <taxon>Metazoa</taxon>
        <taxon>Ecdysozoa</taxon>
        <taxon>Arthropoda</taxon>
        <taxon>Chelicerata</taxon>
        <taxon>Arachnida</taxon>
        <taxon>Acari</taxon>
        <taxon>Parasitiformes</taxon>
        <taxon>Ixodida</taxon>
        <taxon>Ixodoidea</taxon>
        <taxon>Ixodidae</taxon>
        <taxon>Hyalomminae</taxon>
        <taxon>Hyalomma</taxon>
    </lineage>
</organism>
<proteinExistence type="predicted"/>
<sequence>MPNPGPFALARVWVPGGLEEGANEPYRAHARARKIVAFFPGCSPFAVCLVGARFSGVINFHARVQCAAPGATWCRMRFAVGGTAIRFRSPGQRRPARVPPLEPTFICHGRSSLR</sequence>
<reference evidence="1" key="1">
    <citation type="submission" date="2020-05" db="EMBL/GenBank/DDBJ databases">
        <title>Large-scale comparative analyses of tick genomes elucidate their genetic diversity and vector capacities.</title>
        <authorList>
            <person name="Jia N."/>
            <person name="Wang J."/>
            <person name="Shi W."/>
            <person name="Du L."/>
            <person name="Sun Y."/>
            <person name="Zhan W."/>
            <person name="Jiang J."/>
            <person name="Wang Q."/>
            <person name="Zhang B."/>
            <person name="Ji P."/>
            <person name="Sakyi L.B."/>
            <person name="Cui X."/>
            <person name="Yuan T."/>
            <person name="Jiang B."/>
            <person name="Yang W."/>
            <person name="Lam T.T.-Y."/>
            <person name="Chang Q."/>
            <person name="Ding S."/>
            <person name="Wang X."/>
            <person name="Zhu J."/>
            <person name="Ruan X."/>
            <person name="Zhao L."/>
            <person name="Wei J."/>
            <person name="Que T."/>
            <person name="Du C."/>
            <person name="Cheng J."/>
            <person name="Dai P."/>
            <person name="Han X."/>
            <person name="Huang E."/>
            <person name="Gao Y."/>
            <person name="Liu J."/>
            <person name="Shao H."/>
            <person name="Ye R."/>
            <person name="Li L."/>
            <person name="Wei W."/>
            <person name="Wang X."/>
            <person name="Wang C."/>
            <person name="Yang T."/>
            <person name="Huo Q."/>
            <person name="Li W."/>
            <person name="Guo W."/>
            <person name="Chen H."/>
            <person name="Zhou L."/>
            <person name="Ni X."/>
            <person name="Tian J."/>
            <person name="Zhou Y."/>
            <person name="Sheng Y."/>
            <person name="Liu T."/>
            <person name="Pan Y."/>
            <person name="Xia L."/>
            <person name="Li J."/>
            <person name="Zhao F."/>
            <person name="Cao W."/>
        </authorList>
    </citation>
    <scope>NUCLEOTIDE SEQUENCE</scope>
    <source>
        <strain evidence="1">Hyas-2018</strain>
    </source>
</reference>
<accession>A0ACB7TCC0</accession>
<gene>
    <name evidence="1" type="ORF">HPB50_004595</name>
</gene>
<evidence type="ECO:0000313" key="2">
    <source>
        <dbReference type="Proteomes" id="UP000821845"/>
    </source>
</evidence>
<keyword evidence="2" id="KW-1185">Reference proteome</keyword>
<name>A0ACB7TCC0_HYAAI</name>
<protein>
    <submittedName>
        <fullName evidence="1">Uncharacterized protein</fullName>
    </submittedName>
</protein>
<evidence type="ECO:0000313" key="1">
    <source>
        <dbReference type="EMBL" id="KAH6944713.1"/>
    </source>
</evidence>
<comment type="caution">
    <text evidence="1">The sequence shown here is derived from an EMBL/GenBank/DDBJ whole genome shotgun (WGS) entry which is preliminary data.</text>
</comment>
<dbReference type="Proteomes" id="UP000821845">
    <property type="component" value="Chromosome 1"/>
</dbReference>
<dbReference type="EMBL" id="CM023481">
    <property type="protein sequence ID" value="KAH6944713.1"/>
    <property type="molecule type" value="Genomic_DNA"/>
</dbReference>